<feature type="signal peptide" evidence="2">
    <location>
        <begin position="1"/>
        <end position="28"/>
    </location>
</feature>
<keyword evidence="2" id="KW-0732">Signal</keyword>
<proteinExistence type="predicted"/>
<evidence type="ECO:0000256" key="2">
    <source>
        <dbReference type="SAM" id="SignalP"/>
    </source>
</evidence>
<evidence type="ECO:0000313" key="4">
    <source>
        <dbReference type="Proteomes" id="UP000623419"/>
    </source>
</evidence>
<dbReference type="PANTHER" id="PTHR12558:SF13">
    <property type="entry name" value="CELL DIVISION CYCLE PROTEIN 27 HOMOLOG"/>
    <property type="match status" value="1"/>
</dbReference>
<dbReference type="InterPro" id="IPR011990">
    <property type="entry name" value="TPR-like_helical_dom_sf"/>
</dbReference>
<dbReference type="PANTHER" id="PTHR12558">
    <property type="entry name" value="CELL DIVISION CYCLE 16,23,27"/>
    <property type="match status" value="1"/>
</dbReference>
<protein>
    <recommendedName>
        <fullName evidence="5">Tetratricopeptide repeat protein</fullName>
    </recommendedName>
</protein>
<dbReference type="Proteomes" id="UP000623419">
    <property type="component" value="Unassembled WGS sequence"/>
</dbReference>
<accession>A0ABQ1HKE3</accession>
<sequence length="422" mass="46177">MKFANALKLNVLAAALIAATLSVGDAHAQRGKDKAEEAYPDATRESPEAKNTPRLAKDIQKMFDLYNDGEDMEGAIAIAEKLLANERAKSYDRAVALMIAGNAALGIDDYPRAIPYLERALQENALPNNNHFATMHTLASVYAQEDMSDKSIALIDRLIAETNSKDPEVYALKAGVHYNAGQFEQTIDAVRKAIEFNDGNAENNWQQMLMASYNELGREGDAVALAEQLQAKSPDDKRTLLNLASLYAQTGNSEKAAALLDSARQKGMLTEQRDYENLYAIYLNMDGKEAEAAKVIQEGLDKGILPADARTYTFLAQSLYFSDQIDAAVNAYKKAAPLDTSGDTSLALSQILTNEDRNEEAKAAARQALDKGLKKPGEAWMVIARSEYYMDNFAAARQAYAEAAKDPATRDQAQKALAQISR</sequence>
<feature type="compositionally biased region" description="Basic and acidic residues" evidence="1">
    <location>
        <begin position="29"/>
        <end position="48"/>
    </location>
</feature>
<feature type="chain" id="PRO_5046144477" description="Tetratricopeptide repeat protein" evidence="2">
    <location>
        <begin position="29"/>
        <end position="422"/>
    </location>
</feature>
<comment type="caution">
    <text evidence="3">The sequence shown here is derived from an EMBL/GenBank/DDBJ whole genome shotgun (WGS) entry which is preliminary data.</text>
</comment>
<dbReference type="InterPro" id="IPR019734">
    <property type="entry name" value="TPR_rpt"/>
</dbReference>
<keyword evidence="4" id="KW-1185">Reference proteome</keyword>
<dbReference type="Gene3D" id="1.25.40.10">
    <property type="entry name" value="Tetratricopeptide repeat domain"/>
    <property type="match status" value="2"/>
</dbReference>
<evidence type="ECO:0000313" key="3">
    <source>
        <dbReference type="EMBL" id="GGA81163.1"/>
    </source>
</evidence>
<evidence type="ECO:0008006" key="5">
    <source>
        <dbReference type="Google" id="ProtNLM"/>
    </source>
</evidence>
<name>A0ABQ1HKE3_9GAMM</name>
<organism evidence="3 4">
    <name type="scientific">Arenimonas soli</name>
    <dbReference type="NCBI Taxonomy" id="2269504"/>
    <lineage>
        <taxon>Bacteria</taxon>
        <taxon>Pseudomonadati</taxon>
        <taxon>Pseudomonadota</taxon>
        <taxon>Gammaproteobacteria</taxon>
        <taxon>Lysobacterales</taxon>
        <taxon>Lysobacteraceae</taxon>
        <taxon>Arenimonas</taxon>
    </lineage>
</organism>
<gene>
    <name evidence="3" type="ORF">GCM10011521_19370</name>
</gene>
<dbReference type="RefSeq" id="WP_188663594.1">
    <property type="nucleotide sequence ID" value="NZ_BMKC01000002.1"/>
</dbReference>
<evidence type="ECO:0000256" key="1">
    <source>
        <dbReference type="SAM" id="MobiDB-lite"/>
    </source>
</evidence>
<dbReference type="SMART" id="SM00028">
    <property type="entry name" value="TPR"/>
    <property type="match status" value="3"/>
</dbReference>
<feature type="region of interest" description="Disordered" evidence="1">
    <location>
        <begin position="29"/>
        <end position="53"/>
    </location>
</feature>
<dbReference type="Pfam" id="PF14559">
    <property type="entry name" value="TPR_19"/>
    <property type="match status" value="2"/>
</dbReference>
<dbReference type="SUPFAM" id="SSF48452">
    <property type="entry name" value="TPR-like"/>
    <property type="match status" value="3"/>
</dbReference>
<reference evidence="4" key="1">
    <citation type="journal article" date="2019" name="Int. J. Syst. Evol. Microbiol.">
        <title>The Global Catalogue of Microorganisms (GCM) 10K type strain sequencing project: providing services to taxonomists for standard genome sequencing and annotation.</title>
        <authorList>
            <consortium name="The Broad Institute Genomics Platform"/>
            <consortium name="The Broad Institute Genome Sequencing Center for Infectious Disease"/>
            <person name="Wu L."/>
            <person name="Ma J."/>
        </authorList>
    </citation>
    <scope>NUCLEOTIDE SEQUENCE [LARGE SCALE GENOMIC DNA]</scope>
    <source>
        <strain evidence="4">CGMCC 1.15905</strain>
    </source>
</reference>
<dbReference type="EMBL" id="BMKC01000002">
    <property type="protein sequence ID" value="GGA81163.1"/>
    <property type="molecule type" value="Genomic_DNA"/>
</dbReference>